<dbReference type="EMBL" id="AMFJ01036154">
    <property type="protein sequence ID" value="EKD24844.1"/>
    <property type="molecule type" value="Genomic_DNA"/>
</dbReference>
<evidence type="ECO:0000313" key="2">
    <source>
        <dbReference type="EMBL" id="EKD24844.1"/>
    </source>
</evidence>
<protein>
    <recommendedName>
        <fullName evidence="3">Cell wall-active antibiotics response LiaF-like C-terminal domain-containing protein</fullName>
    </recommendedName>
</protein>
<feature type="transmembrane region" description="Helical" evidence="1">
    <location>
        <begin position="147"/>
        <end position="166"/>
    </location>
</feature>
<keyword evidence="1" id="KW-0472">Membrane</keyword>
<reference evidence="2" key="1">
    <citation type="journal article" date="2012" name="Science">
        <title>Fermentation, hydrogen, and sulfur metabolism in multiple uncultivated bacterial phyla.</title>
        <authorList>
            <person name="Wrighton K.C."/>
            <person name="Thomas B.C."/>
            <person name="Sharon I."/>
            <person name="Miller C.S."/>
            <person name="Castelle C.J."/>
            <person name="VerBerkmoes N.C."/>
            <person name="Wilkins M.J."/>
            <person name="Hettich R.L."/>
            <person name="Lipton M.S."/>
            <person name="Williams K.H."/>
            <person name="Long P.E."/>
            <person name="Banfield J.F."/>
        </authorList>
    </citation>
    <scope>NUCLEOTIDE SEQUENCE [LARGE SCALE GENOMIC DNA]</scope>
</reference>
<organism evidence="2">
    <name type="scientific">uncultured bacterium</name>
    <name type="common">gcode 4</name>
    <dbReference type="NCBI Taxonomy" id="1234023"/>
    <lineage>
        <taxon>Bacteria</taxon>
        <taxon>environmental samples</taxon>
    </lineage>
</organism>
<proteinExistence type="predicted"/>
<keyword evidence="1" id="KW-0812">Transmembrane</keyword>
<gene>
    <name evidence="2" type="ORF">ACD_80C00147G0018</name>
</gene>
<dbReference type="AlphaFoldDB" id="K1YHJ1"/>
<sequence>MVEATNFVEKTLGKSLNPDENLNKGNTPEATPKIKIPADIIIPIDTPPSQAVQQPVQQQPQTIQIIQQPPQTIQIVEKVTYKKERIHGFFRTLTIIALLVIGFLMLGESTGIIQLSINSFKLHQIFPIIIILSAIIIRSYKWIFGRILWLIIFLTVFGGLFGIEVYTGLNPSSKRKWWVDINYSLATTNTTTETNLYLNTLIANSYIEGNTAGIIKWTRNSDRNLLVSLGSTGTNQNISYINLNEDNNRNMLQNYLSKIDLTVPKNTTFDLLYIKNFLWLHTIDLNTFQRKTLKFHAGIDDITIKVGNVLPWNKIEIQGAAANVTFEIPKDIGVMMYYKHFIGMLKLQDFDALTGHYFQSTNFNSAKAIVNIYVNLGVGNMKVNRVDAK</sequence>
<keyword evidence="1" id="KW-1133">Transmembrane helix</keyword>
<feature type="transmembrane region" description="Helical" evidence="1">
    <location>
        <begin position="122"/>
        <end position="140"/>
    </location>
</feature>
<comment type="caution">
    <text evidence="2">The sequence shown here is derived from an EMBL/GenBank/DDBJ whole genome shotgun (WGS) entry which is preliminary data.</text>
</comment>
<accession>K1YHJ1</accession>
<feature type="transmembrane region" description="Helical" evidence="1">
    <location>
        <begin position="88"/>
        <end position="107"/>
    </location>
</feature>
<evidence type="ECO:0000256" key="1">
    <source>
        <dbReference type="SAM" id="Phobius"/>
    </source>
</evidence>
<evidence type="ECO:0008006" key="3">
    <source>
        <dbReference type="Google" id="ProtNLM"/>
    </source>
</evidence>
<name>K1YHJ1_9BACT</name>